<dbReference type="OrthoDB" id="10039910at2759"/>
<dbReference type="InterPro" id="IPR025476">
    <property type="entry name" value="Helitron_helicase-like"/>
</dbReference>
<sequence>MTLNAIQLVIICHFQEENSDGMQEWKSMAQDRKLPNLTQREYYAYLLFPRSRSNPMLYAFKSMPQSGVDGWAGTEQNRFKFIRQNQAQLRLDASRGLQDFIMVDLSDYVSGQNNVLTATYSGGPCDTVARMRCLCAARSGKPDPVYYDLQSRMENCDLQSRMKKKNPRGAISGIDGF</sequence>
<accession>A0A0C2DR25</accession>
<reference evidence="2 3" key="1">
    <citation type="submission" date="2013-12" db="EMBL/GenBank/DDBJ databases">
        <title>Draft genome of the parsitic nematode Ancylostoma duodenale.</title>
        <authorList>
            <person name="Mitreva M."/>
        </authorList>
    </citation>
    <scope>NUCLEOTIDE SEQUENCE [LARGE SCALE GENOMIC DNA]</scope>
    <source>
        <strain evidence="2 3">Zhejiang</strain>
    </source>
</reference>
<protein>
    <recommendedName>
        <fullName evidence="1">Helitron helicase-like domain-containing protein</fullName>
    </recommendedName>
</protein>
<evidence type="ECO:0000313" key="2">
    <source>
        <dbReference type="EMBL" id="KIH65177.1"/>
    </source>
</evidence>
<organism evidence="2 3">
    <name type="scientific">Ancylostoma duodenale</name>
    <dbReference type="NCBI Taxonomy" id="51022"/>
    <lineage>
        <taxon>Eukaryota</taxon>
        <taxon>Metazoa</taxon>
        <taxon>Ecdysozoa</taxon>
        <taxon>Nematoda</taxon>
        <taxon>Chromadorea</taxon>
        <taxon>Rhabditida</taxon>
        <taxon>Rhabditina</taxon>
        <taxon>Rhabditomorpha</taxon>
        <taxon>Strongyloidea</taxon>
        <taxon>Ancylostomatidae</taxon>
        <taxon>Ancylostomatinae</taxon>
        <taxon>Ancylostoma</taxon>
    </lineage>
</organism>
<proteinExistence type="predicted"/>
<dbReference type="Pfam" id="PF14214">
    <property type="entry name" value="Helitron_like_N"/>
    <property type="match status" value="1"/>
</dbReference>
<dbReference type="EMBL" id="KN727670">
    <property type="protein sequence ID" value="KIH65177.1"/>
    <property type="molecule type" value="Genomic_DNA"/>
</dbReference>
<name>A0A0C2DR25_9BILA</name>
<feature type="domain" description="Helitron helicase-like" evidence="1">
    <location>
        <begin position="42"/>
        <end position="132"/>
    </location>
</feature>
<dbReference type="AlphaFoldDB" id="A0A0C2DR25"/>
<evidence type="ECO:0000313" key="3">
    <source>
        <dbReference type="Proteomes" id="UP000054047"/>
    </source>
</evidence>
<keyword evidence="3" id="KW-1185">Reference proteome</keyword>
<evidence type="ECO:0000259" key="1">
    <source>
        <dbReference type="Pfam" id="PF14214"/>
    </source>
</evidence>
<dbReference type="Proteomes" id="UP000054047">
    <property type="component" value="Unassembled WGS sequence"/>
</dbReference>
<gene>
    <name evidence="2" type="ORF">ANCDUO_04502</name>
</gene>